<evidence type="ECO:0000256" key="3">
    <source>
        <dbReference type="ARBA" id="ARBA00023163"/>
    </source>
</evidence>
<evidence type="ECO:0000313" key="6">
    <source>
        <dbReference type="Proteomes" id="UP000635606"/>
    </source>
</evidence>
<name>A0A8J3ZPG4_9ACTN</name>
<dbReference type="SUPFAM" id="SSF46785">
    <property type="entry name" value="Winged helix' DNA-binding domain"/>
    <property type="match status" value="1"/>
</dbReference>
<sequence>MALVTDVHIARLLLRAVRAVQSTYIERLQQRGHPGLRTGHIPVFAGLNPESSNVAGEGTRITDLANRAGMTRQMMGRLVRELEALGYLSTATHPDDQRAVVVTMTERGHAIRTEAAAVIADLEADYAVLLDDPDLASLKGALQSIIRTSPTA</sequence>
<dbReference type="AlphaFoldDB" id="A0A8J3ZPG4"/>
<keyword evidence="2" id="KW-0238">DNA-binding</keyword>
<evidence type="ECO:0000259" key="4">
    <source>
        <dbReference type="PROSITE" id="PS50995"/>
    </source>
</evidence>
<gene>
    <name evidence="5" type="ORF">Voc01_001280</name>
</gene>
<dbReference type="InterPro" id="IPR036390">
    <property type="entry name" value="WH_DNA-bd_sf"/>
</dbReference>
<evidence type="ECO:0000313" key="5">
    <source>
        <dbReference type="EMBL" id="GIJ65211.1"/>
    </source>
</evidence>
<evidence type="ECO:0000256" key="2">
    <source>
        <dbReference type="ARBA" id="ARBA00023125"/>
    </source>
</evidence>
<evidence type="ECO:0000256" key="1">
    <source>
        <dbReference type="ARBA" id="ARBA00023015"/>
    </source>
</evidence>
<keyword evidence="1" id="KW-0805">Transcription regulation</keyword>
<organism evidence="5 6">
    <name type="scientific">Virgisporangium ochraceum</name>
    <dbReference type="NCBI Taxonomy" id="65505"/>
    <lineage>
        <taxon>Bacteria</taxon>
        <taxon>Bacillati</taxon>
        <taxon>Actinomycetota</taxon>
        <taxon>Actinomycetes</taxon>
        <taxon>Micromonosporales</taxon>
        <taxon>Micromonosporaceae</taxon>
        <taxon>Virgisporangium</taxon>
    </lineage>
</organism>
<dbReference type="Proteomes" id="UP000635606">
    <property type="component" value="Unassembled WGS sequence"/>
</dbReference>
<proteinExistence type="predicted"/>
<dbReference type="SMART" id="SM00347">
    <property type="entry name" value="HTH_MARR"/>
    <property type="match status" value="1"/>
</dbReference>
<dbReference type="InterPro" id="IPR036388">
    <property type="entry name" value="WH-like_DNA-bd_sf"/>
</dbReference>
<dbReference type="InterPro" id="IPR039422">
    <property type="entry name" value="MarR/SlyA-like"/>
</dbReference>
<comment type="caution">
    <text evidence="5">The sequence shown here is derived from an EMBL/GenBank/DDBJ whole genome shotgun (WGS) entry which is preliminary data.</text>
</comment>
<dbReference type="GO" id="GO:0003677">
    <property type="term" value="F:DNA binding"/>
    <property type="evidence" value="ECO:0007669"/>
    <property type="project" value="UniProtKB-KW"/>
</dbReference>
<dbReference type="EMBL" id="BOPH01000001">
    <property type="protein sequence ID" value="GIJ65211.1"/>
    <property type="molecule type" value="Genomic_DNA"/>
</dbReference>
<feature type="domain" description="HTH marR-type" evidence="4">
    <location>
        <begin position="6"/>
        <end position="147"/>
    </location>
</feature>
<dbReference type="InterPro" id="IPR023187">
    <property type="entry name" value="Tscrpt_reg_MarR-type_CS"/>
</dbReference>
<dbReference type="InterPro" id="IPR000835">
    <property type="entry name" value="HTH_MarR-typ"/>
</dbReference>
<dbReference type="GO" id="GO:0003700">
    <property type="term" value="F:DNA-binding transcription factor activity"/>
    <property type="evidence" value="ECO:0007669"/>
    <property type="project" value="InterPro"/>
</dbReference>
<accession>A0A8J3ZPG4</accession>
<dbReference type="PROSITE" id="PS50995">
    <property type="entry name" value="HTH_MARR_2"/>
    <property type="match status" value="1"/>
</dbReference>
<dbReference type="RefSeq" id="WP_203925211.1">
    <property type="nucleotide sequence ID" value="NZ_BOPH01000001.1"/>
</dbReference>
<dbReference type="GO" id="GO:0006950">
    <property type="term" value="P:response to stress"/>
    <property type="evidence" value="ECO:0007669"/>
    <property type="project" value="TreeGrafter"/>
</dbReference>
<dbReference type="PANTHER" id="PTHR33164:SF43">
    <property type="entry name" value="HTH-TYPE TRANSCRIPTIONAL REPRESSOR YETL"/>
    <property type="match status" value="1"/>
</dbReference>
<dbReference type="PROSITE" id="PS01117">
    <property type="entry name" value="HTH_MARR_1"/>
    <property type="match status" value="1"/>
</dbReference>
<reference evidence="5" key="1">
    <citation type="submission" date="2021-01" db="EMBL/GenBank/DDBJ databases">
        <title>Whole genome shotgun sequence of Virgisporangium ochraceum NBRC 16418.</title>
        <authorList>
            <person name="Komaki H."/>
            <person name="Tamura T."/>
        </authorList>
    </citation>
    <scope>NUCLEOTIDE SEQUENCE</scope>
    <source>
        <strain evidence="5">NBRC 16418</strain>
    </source>
</reference>
<keyword evidence="3" id="KW-0804">Transcription</keyword>
<keyword evidence="6" id="KW-1185">Reference proteome</keyword>
<protein>
    <submittedName>
        <fullName evidence="5">MarR family transcriptional regulator</fullName>
    </submittedName>
</protein>
<dbReference type="Gene3D" id="1.10.10.10">
    <property type="entry name" value="Winged helix-like DNA-binding domain superfamily/Winged helix DNA-binding domain"/>
    <property type="match status" value="1"/>
</dbReference>
<dbReference type="PANTHER" id="PTHR33164">
    <property type="entry name" value="TRANSCRIPTIONAL REGULATOR, MARR FAMILY"/>
    <property type="match status" value="1"/>
</dbReference>
<dbReference type="Pfam" id="PF12802">
    <property type="entry name" value="MarR_2"/>
    <property type="match status" value="1"/>
</dbReference>